<dbReference type="PANTHER" id="PTHR40068:SF1">
    <property type="entry name" value="TRANSCRIPTION REPRESSOR NIAR-RELATED"/>
    <property type="match status" value="1"/>
</dbReference>
<keyword evidence="1" id="KW-0479">Metal-binding</keyword>
<evidence type="ECO:0000259" key="2">
    <source>
        <dbReference type="Pfam" id="PF02829"/>
    </source>
</evidence>
<dbReference type="SUPFAM" id="SSF75500">
    <property type="entry name" value="Putative transcriptional regulator TM1602, C-terminal domain"/>
    <property type="match status" value="1"/>
</dbReference>
<dbReference type="Pfam" id="PF02829">
    <property type="entry name" value="3H"/>
    <property type="match status" value="1"/>
</dbReference>
<dbReference type="Pfam" id="PF08279">
    <property type="entry name" value="HTH_11"/>
    <property type="match status" value="1"/>
</dbReference>
<proteinExistence type="predicted"/>
<dbReference type="GO" id="GO:0046872">
    <property type="term" value="F:metal ion binding"/>
    <property type="evidence" value="ECO:0007669"/>
    <property type="project" value="UniProtKB-KW"/>
</dbReference>
<dbReference type="InterPro" id="IPR004173">
    <property type="entry name" value="3H_domain"/>
</dbReference>
<dbReference type="SUPFAM" id="SSF46785">
    <property type="entry name" value="Winged helix' DNA-binding domain"/>
    <property type="match status" value="1"/>
</dbReference>
<dbReference type="InterPro" id="IPR026043">
    <property type="entry name" value="NadR"/>
</dbReference>
<keyword evidence="1" id="KW-0533">Nickel</keyword>
<dbReference type="PIRSF" id="PIRSF037847">
    <property type="entry name" value="NiaR"/>
    <property type="match status" value="1"/>
</dbReference>
<dbReference type="Gene3D" id="3.30.1340.20">
    <property type="entry name" value="3H domain"/>
    <property type="match status" value="1"/>
</dbReference>
<feature type="binding site" evidence="1">
    <location>
        <position position="84"/>
    </location>
    <ligand>
        <name>Ni(2+)</name>
        <dbReference type="ChEBI" id="CHEBI:49786"/>
    </ligand>
</feature>
<feature type="binding site" evidence="1">
    <location>
        <position position="153"/>
    </location>
    <ligand>
        <name>Ni(2+)</name>
        <dbReference type="ChEBI" id="CHEBI:49786"/>
    </ligand>
</feature>
<dbReference type="Gene3D" id="1.10.10.10">
    <property type="entry name" value="Winged helix-like DNA-binding domain superfamily/Winged helix DNA-binding domain"/>
    <property type="match status" value="1"/>
</dbReference>
<dbReference type="InterPro" id="IPR036390">
    <property type="entry name" value="WH_DNA-bd_sf"/>
</dbReference>
<reference evidence="4 5" key="1">
    <citation type="submission" date="2016-10" db="EMBL/GenBank/DDBJ databases">
        <authorList>
            <person name="de Groot N.N."/>
        </authorList>
    </citation>
    <scope>NUCLEOTIDE SEQUENCE [LARGE SCALE GENOMIC DNA]</scope>
    <source>
        <strain evidence="4 5">CGMCC 1.6134</strain>
    </source>
</reference>
<protein>
    <recommendedName>
        <fullName evidence="6">Transcription repressor NadR</fullName>
    </recommendedName>
</protein>
<dbReference type="InterPro" id="IPR036388">
    <property type="entry name" value="WH-like_DNA-bd_sf"/>
</dbReference>
<dbReference type="AlphaFoldDB" id="A0A1I4JDB2"/>
<dbReference type="OrthoDB" id="9792661at2"/>
<dbReference type="PANTHER" id="PTHR40068">
    <property type="entry name" value="TRANSCRIPTION REPRESSOR NIAR-RELATED"/>
    <property type="match status" value="1"/>
</dbReference>
<evidence type="ECO:0000313" key="5">
    <source>
        <dbReference type="Proteomes" id="UP000199668"/>
    </source>
</evidence>
<evidence type="ECO:0000256" key="1">
    <source>
        <dbReference type="PIRSR" id="PIRSR037847-1"/>
    </source>
</evidence>
<evidence type="ECO:0008006" key="6">
    <source>
        <dbReference type="Google" id="ProtNLM"/>
    </source>
</evidence>
<organism evidence="4 5">
    <name type="scientific">Salibacterium qingdaonense</name>
    <dbReference type="NCBI Taxonomy" id="266892"/>
    <lineage>
        <taxon>Bacteria</taxon>
        <taxon>Bacillati</taxon>
        <taxon>Bacillota</taxon>
        <taxon>Bacilli</taxon>
        <taxon>Bacillales</taxon>
        <taxon>Bacillaceae</taxon>
    </lineage>
</organism>
<feature type="domain" description="3H" evidence="2">
    <location>
        <begin position="80"/>
        <end position="178"/>
    </location>
</feature>
<dbReference type="RefSeq" id="WP_090925652.1">
    <property type="nucleotide sequence ID" value="NZ_FOTY01000003.1"/>
</dbReference>
<gene>
    <name evidence="4" type="ORF">SAMN04488054_10380</name>
</gene>
<accession>A0A1I4JDB2</accession>
<feature type="binding site" evidence="1">
    <location>
        <position position="155"/>
    </location>
    <ligand>
        <name>Ni(2+)</name>
        <dbReference type="ChEBI" id="CHEBI:49786"/>
    </ligand>
</feature>
<dbReference type="STRING" id="266892.SAMN04488054_10380"/>
<dbReference type="InterPro" id="IPR035922">
    <property type="entry name" value="3H_dom_sf"/>
</dbReference>
<evidence type="ECO:0000313" key="4">
    <source>
        <dbReference type="EMBL" id="SFL64173.1"/>
    </source>
</evidence>
<keyword evidence="5" id="KW-1185">Reference proteome</keyword>
<sequence length="180" mass="20335">MGNQSDKIPGQQRRSLILEWLQDTSNPITGNDLAERTNVSRQVIVQDISLLKAKEHPILATSQGYVMLSEPQQHRVRRQIACFHSSDLHRTENELYIMVDHGARVIDVSIEHPFYGDISAPLMLSSRRDVKKFTESLQETNAPLLSELTDGTHMHTLEAGSDAVIEEIKQALYEDGFLLT</sequence>
<dbReference type="Proteomes" id="UP000199668">
    <property type="component" value="Unassembled WGS sequence"/>
</dbReference>
<evidence type="ECO:0000259" key="3">
    <source>
        <dbReference type="Pfam" id="PF08279"/>
    </source>
</evidence>
<feature type="binding site" evidence="1">
    <location>
        <position position="94"/>
    </location>
    <ligand>
        <name>Ni(2+)</name>
        <dbReference type="ChEBI" id="CHEBI:49786"/>
    </ligand>
</feature>
<name>A0A1I4JDB2_9BACI</name>
<dbReference type="EMBL" id="FOTY01000003">
    <property type="protein sequence ID" value="SFL64173.1"/>
    <property type="molecule type" value="Genomic_DNA"/>
</dbReference>
<feature type="domain" description="Helix-turn-helix type 11" evidence="3">
    <location>
        <begin position="13"/>
        <end position="65"/>
    </location>
</feature>
<dbReference type="InterPro" id="IPR013196">
    <property type="entry name" value="HTH_11"/>
</dbReference>